<dbReference type="Proteomes" id="UP001597362">
    <property type="component" value="Unassembled WGS sequence"/>
</dbReference>
<dbReference type="EMBL" id="JBHUHO010000039">
    <property type="protein sequence ID" value="MFD2117369.1"/>
    <property type="molecule type" value="Genomic_DNA"/>
</dbReference>
<keyword evidence="2" id="KW-0732">Signal</keyword>
<feature type="domain" description="PepSY" evidence="3">
    <location>
        <begin position="132"/>
        <end position="188"/>
    </location>
</feature>
<feature type="domain" description="PepSY" evidence="3">
    <location>
        <begin position="40"/>
        <end position="98"/>
    </location>
</feature>
<dbReference type="InterPro" id="IPR025711">
    <property type="entry name" value="PepSY"/>
</dbReference>
<dbReference type="Pfam" id="PF03413">
    <property type="entry name" value="PepSY"/>
    <property type="match status" value="2"/>
</dbReference>
<dbReference type="Gene3D" id="3.10.450.40">
    <property type="match status" value="2"/>
</dbReference>
<feature type="chain" id="PRO_5046597691" evidence="2">
    <location>
        <begin position="25"/>
        <end position="205"/>
    </location>
</feature>
<keyword evidence="5" id="KW-1185">Reference proteome</keyword>
<feature type="compositionally biased region" description="Basic residues" evidence="1">
    <location>
        <begin position="116"/>
        <end position="132"/>
    </location>
</feature>
<evidence type="ECO:0000259" key="3">
    <source>
        <dbReference type="Pfam" id="PF03413"/>
    </source>
</evidence>
<protein>
    <submittedName>
        <fullName evidence="4">PepSY domain-containing protein</fullName>
    </submittedName>
</protein>
<dbReference type="RefSeq" id="WP_377774452.1">
    <property type="nucleotide sequence ID" value="NZ_JBHUHO010000039.1"/>
</dbReference>
<sequence length="205" mass="23312">MKKRAKIIALTTAAMLLVSSIGFGTMGTVEAHKETKKSERISVEEANKLALAVKPGKIKSVELEKDDGRVYYDYEVLINNKLYDIHIDAYSGKTLKVELEKVYTRTKTIDIQKKKENNKKHTSTKKKSKKRLTSKEAASIAAKHVQGKVEDIDLDKDDGRYIYEVELKTKRGEVDVDVDAYSGKILKVDYDDNDNDDDDDDRYDD</sequence>
<evidence type="ECO:0000313" key="5">
    <source>
        <dbReference type="Proteomes" id="UP001597362"/>
    </source>
</evidence>
<reference evidence="5" key="1">
    <citation type="journal article" date="2019" name="Int. J. Syst. Evol. Microbiol.">
        <title>The Global Catalogue of Microorganisms (GCM) 10K type strain sequencing project: providing services to taxonomists for standard genome sequencing and annotation.</title>
        <authorList>
            <consortium name="The Broad Institute Genomics Platform"/>
            <consortium name="The Broad Institute Genome Sequencing Center for Infectious Disease"/>
            <person name="Wu L."/>
            <person name="Ma J."/>
        </authorList>
    </citation>
    <scope>NUCLEOTIDE SEQUENCE [LARGE SCALE GENOMIC DNA]</scope>
    <source>
        <strain evidence="5">GH52</strain>
    </source>
</reference>
<name>A0ABW4YNT7_9BACL</name>
<organism evidence="4 5">
    <name type="scientific">Paenibacillus yanchengensis</name>
    <dbReference type="NCBI Taxonomy" id="2035833"/>
    <lineage>
        <taxon>Bacteria</taxon>
        <taxon>Bacillati</taxon>
        <taxon>Bacillota</taxon>
        <taxon>Bacilli</taxon>
        <taxon>Bacillales</taxon>
        <taxon>Paenibacillaceae</taxon>
        <taxon>Paenibacillus</taxon>
    </lineage>
</organism>
<evidence type="ECO:0000256" key="1">
    <source>
        <dbReference type="SAM" id="MobiDB-lite"/>
    </source>
</evidence>
<accession>A0ABW4YNT7</accession>
<comment type="caution">
    <text evidence="4">The sequence shown here is derived from an EMBL/GenBank/DDBJ whole genome shotgun (WGS) entry which is preliminary data.</text>
</comment>
<evidence type="ECO:0000313" key="4">
    <source>
        <dbReference type="EMBL" id="MFD2117369.1"/>
    </source>
</evidence>
<evidence type="ECO:0000256" key="2">
    <source>
        <dbReference type="SAM" id="SignalP"/>
    </source>
</evidence>
<feature type="region of interest" description="Disordered" evidence="1">
    <location>
        <begin position="113"/>
        <end position="138"/>
    </location>
</feature>
<feature type="signal peptide" evidence="2">
    <location>
        <begin position="1"/>
        <end position="24"/>
    </location>
</feature>
<proteinExistence type="predicted"/>
<gene>
    <name evidence="4" type="ORF">ACFSJH_16690</name>
</gene>